<evidence type="ECO:0000313" key="3">
    <source>
        <dbReference type="EMBL" id="KIY99603.1"/>
    </source>
</evidence>
<keyword evidence="4" id="KW-1185">Reference proteome</keyword>
<dbReference type="SUPFAM" id="SSF52540">
    <property type="entry name" value="P-loop containing nucleoside triphosphate hydrolases"/>
    <property type="match status" value="1"/>
</dbReference>
<dbReference type="RefSeq" id="XP_013898623.1">
    <property type="nucleotide sequence ID" value="XM_014043169.1"/>
</dbReference>
<feature type="compositionally biased region" description="Gly residues" evidence="1">
    <location>
        <begin position="316"/>
        <end position="326"/>
    </location>
</feature>
<dbReference type="EMBL" id="KK101798">
    <property type="protein sequence ID" value="KIY99603.1"/>
    <property type="molecule type" value="Genomic_DNA"/>
</dbReference>
<protein>
    <recommendedName>
        <fullName evidence="2">NOA1/YqeH-like C-terminal domain-containing protein</fullName>
    </recommendedName>
</protein>
<dbReference type="GeneID" id="25741234"/>
<feature type="compositionally biased region" description="Gly residues" evidence="1">
    <location>
        <begin position="285"/>
        <end position="301"/>
    </location>
</feature>
<dbReference type="PANTHER" id="PTHR46434">
    <property type="entry name" value="GENETIC INTERACTOR OF PROHIBITINS 3, MITOCHONDRIAL"/>
    <property type="match status" value="1"/>
</dbReference>
<feature type="non-terminal residue" evidence="3">
    <location>
        <position position="1"/>
    </location>
</feature>
<reference evidence="3 4" key="1">
    <citation type="journal article" date="2013" name="BMC Genomics">
        <title>Reconstruction of the lipid metabolism for the microalga Monoraphidium neglectum from its genome sequence reveals characteristics suitable for biofuel production.</title>
        <authorList>
            <person name="Bogen C."/>
            <person name="Al-Dilaimi A."/>
            <person name="Albersmeier A."/>
            <person name="Wichmann J."/>
            <person name="Grundmann M."/>
            <person name="Rupp O."/>
            <person name="Lauersen K.J."/>
            <person name="Blifernez-Klassen O."/>
            <person name="Kalinowski J."/>
            <person name="Goesmann A."/>
            <person name="Mussgnug J.H."/>
            <person name="Kruse O."/>
        </authorList>
    </citation>
    <scope>NUCLEOTIDE SEQUENCE [LARGE SCALE GENOMIC DNA]</scope>
    <source>
        <strain evidence="3 4">SAG 48.87</strain>
    </source>
</reference>
<dbReference type="InterPro" id="IPR048422">
    <property type="entry name" value="NOA1/YqeH-like_C"/>
</dbReference>
<feature type="region of interest" description="Disordered" evidence="1">
    <location>
        <begin position="1"/>
        <end position="23"/>
    </location>
</feature>
<dbReference type="InterPro" id="IPR050896">
    <property type="entry name" value="Mito_lipid_metab_GTPase"/>
</dbReference>
<sequence>GKSSLINAMKRAGGTGGRGEPTVAPVPGTTLGLLRVPGLPLGPKQRVFDTPGVRHAYQLTSRLPLEDVMMVLPRRRLKPRTWRLGEGSSVLIGGLARVDVVTSPGPTLYLTAFVSDDVTCHMGKTDGAEERRLRHAGGALVPPSSGAAALEALGPLAPREAAVEGGTWEHSSIDVAIAGLGWVAVGVKGEAKLRVWAPEGVAVTVHDSLVPDYAKDFQRPGWSDLLPAKSRERVAEAARKQAQQQREAGGGGDGGGGGGGGTEGSGGAEPAAGDARGERSREAAGVGGGSRGGGGSAGGRGRGGRRGAAPARSKSGRGGSGARRTP</sequence>
<evidence type="ECO:0000256" key="1">
    <source>
        <dbReference type="SAM" id="MobiDB-lite"/>
    </source>
</evidence>
<dbReference type="STRING" id="145388.A0A0D2KWB8"/>
<feature type="region of interest" description="Disordered" evidence="1">
    <location>
        <begin position="233"/>
        <end position="326"/>
    </location>
</feature>
<evidence type="ECO:0000313" key="4">
    <source>
        <dbReference type="Proteomes" id="UP000054498"/>
    </source>
</evidence>
<dbReference type="Gene3D" id="3.40.50.300">
    <property type="entry name" value="P-loop containing nucleotide triphosphate hydrolases"/>
    <property type="match status" value="1"/>
</dbReference>
<proteinExistence type="predicted"/>
<dbReference type="Pfam" id="PF21516">
    <property type="entry name" value="YqeH-like_C"/>
    <property type="match status" value="1"/>
</dbReference>
<dbReference type="InterPro" id="IPR027417">
    <property type="entry name" value="P-loop_NTPase"/>
</dbReference>
<feature type="domain" description="NOA1/YqeH-like C-terminal" evidence="2">
    <location>
        <begin position="110"/>
        <end position="209"/>
    </location>
</feature>
<feature type="compositionally biased region" description="Gly residues" evidence="1">
    <location>
        <begin position="248"/>
        <end position="267"/>
    </location>
</feature>
<evidence type="ECO:0000259" key="2">
    <source>
        <dbReference type="Pfam" id="PF21516"/>
    </source>
</evidence>
<gene>
    <name evidence="3" type="ORF">MNEG_8358</name>
</gene>
<name>A0A0D2KWB8_9CHLO</name>
<dbReference type="PANTHER" id="PTHR46434:SF1">
    <property type="entry name" value="GENETIC INTERACTOR OF PROHIBITINS 3, MITOCHONDRIAL"/>
    <property type="match status" value="1"/>
</dbReference>
<dbReference type="AlphaFoldDB" id="A0A0D2KWB8"/>
<dbReference type="Proteomes" id="UP000054498">
    <property type="component" value="Unassembled WGS sequence"/>
</dbReference>
<dbReference type="KEGG" id="mng:MNEG_8358"/>
<dbReference type="OrthoDB" id="1696305at2759"/>
<organism evidence="3 4">
    <name type="scientific">Monoraphidium neglectum</name>
    <dbReference type="NCBI Taxonomy" id="145388"/>
    <lineage>
        <taxon>Eukaryota</taxon>
        <taxon>Viridiplantae</taxon>
        <taxon>Chlorophyta</taxon>
        <taxon>core chlorophytes</taxon>
        <taxon>Chlorophyceae</taxon>
        <taxon>CS clade</taxon>
        <taxon>Sphaeropleales</taxon>
        <taxon>Selenastraceae</taxon>
        <taxon>Monoraphidium</taxon>
    </lineage>
</organism>
<dbReference type="GO" id="GO:0005739">
    <property type="term" value="C:mitochondrion"/>
    <property type="evidence" value="ECO:0007669"/>
    <property type="project" value="TreeGrafter"/>
</dbReference>
<accession>A0A0D2KWB8</accession>